<dbReference type="PROSITE" id="PS51257">
    <property type="entry name" value="PROKAR_LIPOPROTEIN"/>
    <property type="match status" value="1"/>
</dbReference>
<dbReference type="AlphaFoldDB" id="A0A9X2I3U7"/>
<gene>
    <name evidence="3" type="ORF">M6D89_09395</name>
</gene>
<dbReference type="Proteomes" id="UP001139319">
    <property type="component" value="Unassembled WGS sequence"/>
</dbReference>
<feature type="domain" description="Solitary outer membrane autotransporter-like beta-barrel" evidence="2">
    <location>
        <begin position="13"/>
        <end position="335"/>
    </location>
</feature>
<sequence length="337" mass="37761">MQALSLRILKTALVALSSGISCCLSAQSLEDLGVAHLVGEAVAQNSARSIVLSDANLITLGVMDFDPNEFFEFENIDVGNETSLEQRSQLTTYSLPWHFASRPLSNRASSQTQLRLSYIATEQDLIFEDETVGNPLEETTFLLYAEHTWRYQLNQAWHLRTGIGGEILVYDNDLAYRDSTLKLFAPYFDNALFNTSYKVWTLDPSIGARYQGELMGYRWEYQVAYRYAIGHSFDTDSHLQDTTVEAGRLSNSATIHFDTPDVWNRRSQIRLLARRIDLGADAVPAMGTHHYYELGAGWLIDTSNDVSFLNNIGIGLSINIDSELSGGSLVILFNESM</sequence>
<evidence type="ECO:0000259" key="2">
    <source>
        <dbReference type="Pfam" id="PF11557"/>
    </source>
</evidence>
<reference evidence="3" key="2">
    <citation type="submission" date="2023-01" db="EMBL/GenBank/DDBJ databases">
        <title>Gilvimarinus xylanilyticus HB14 isolated from Caulerpa lentillifera aquaculture base in Hainan, China.</title>
        <authorList>
            <person name="Zhang Y.-J."/>
        </authorList>
    </citation>
    <scope>NUCLEOTIDE SEQUENCE</scope>
    <source>
        <strain evidence="3">HB14</strain>
    </source>
</reference>
<dbReference type="Pfam" id="PF11557">
    <property type="entry name" value="Omp_AT"/>
    <property type="match status" value="1"/>
</dbReference>
<dbReference type="RefSeq" id="WP_253967808.1">
    <property type="nucleotide sequence ID" value="NZ_JAMFTH010000002.1"/>
</dbReference>
<evidence type="ECO:0000313" key="4">
    <source>
        <dbReference type="Proteomes" id="UP001139319"/>
    </source>
</evidence>
<accession>A0A9X2I3U7</accession>
<proteinExistence type="predicted"/>
<feature type="signal peptide" evidence="1">
    <location>
        <begin position="1"/>
        <end position="26"/>
    </location>
</feature>
<dbReference type="EMBL" id="JAMFTH010000002">
    <property type="protein sequence ID" value="MCP8899511.1"/>
    <property type="molecule type" value="Genomic_DNA"/>
</dbReference>
<comment type="caution">
    <text evidence="3">The sequence shown here is derived from an EMBL/GenBank/DDBJ whole genome shotgun (WGS) entry which is preliminary data.</text>
</comment>
<keyword evidence="4" id="KW-1185">Reference proteome</keyword>
<name>A0A9X2I3U7_9GAMM</name>
<feature type="chain" id="PRO_5040765008" evidence="1">
    <location>
        <begin position="27"/>
        <end position="337"/>
    </location>
</feature>
<organism evidence="3 4">
    <name type="scientific">Gilvimarinus xylanilyticus</name>
    <dbReference type="NCBI Taxonomy" id="2944139"/>
    <lineage>
        <taxon>Bacteria</taxon>
        <taxon>Pseudomonadati</taxon>
        <taxon>Pseudomonadota</taxon>
        <taxon>Gammaproteobacteria</taxon>
        <taxon>Cellvibrionales</taxon>
        <taxon>Cellvibrionaceae</taxon>
        <taxon>Gilvimarinus</taxon>
    </lineage>
</organism>
<dbReference type="InterPro" id="IPR021621">
    <property type="entry name" value="Omp_AT"/>
</dbReference>
<evidence type="ECO:0000313" key="3">
    <source>
        <dbReference type="EMBL" id="MCP8899511.1"/>
    </source>
</evidence>
<keyword evidence="1" id="KW-0732">Signal</keyword>
<protein>
    <submittedName>
        <fullName evidence="3">Solitary outer membrane autotransporter beta-barrel domain</fullName>
    </submittedName>
</protein>
<reference evidence="3" key="1">
    <citation type="submission" date="2022-05" db="EMBL/GenBank/DDBJ databases">
        <authorList>
            <person name="Sun H.-N."/>
        </authorList>
    </citation>
    <scope>NUCLEOTIDE SEQUENCE</scope>
    <source>
        <strain evidence="3">HB14</strain>
    </source>
</reference>
<evidence type="ECO:0000256" key="1">
    <source>
        <dbReference type="SAM" id="SignalP"/>
    </source>
</evidence>